<reference evidence="4 5" key="1">
    <citation type="submission" date="2018-02" db="EMBL/GenBank/DDBJ databases">
        <title>novel marine gammaproteobacteria from coastal saline agro ecosystem.</title>
        <authorList>
            <person name="Krishnan R."/>
            <person name="Ramesh Kumar N."/>
        </authorList>
    </citation>
    <scope>NUCLEOTIDE SEQUENCE [LARGE SCALE GENOMIC DNA]</scope>
    <source>
        <strain evidence="4 5">228</strain>
    </source>
</reference>
<dbReference type="AlphaFoldDB" id="A0A2S5KK20"/>
<dbReference type="CDD" id="cd06359">
    <property type="entry name" value="PBP1_Nba-like"/>
    <property type="match status" value="1"/>
</dbReference>
<dbReference type="EMBL" id="PRLP01000106">
    <property type="protein sequence ID" value="PPC75174.1"/>
    <property type="molecule type" value="Genomic_DNA"/>
</dbReference>
<dbReference type="PANTHER" id="PTHR30483">
    <property type="entry name" value="LEUCINE-SPECIFIC-BINDING PROTEIN"/>
    <property type="match status" value="1"/>
</dbReference>
<evidence type="ECO:0000313" key="5">
    <source>
        <dbReference type="Proteomes" id="UP000238196"/>
    </source>
</evidence>
<gene>
    <name evidence="4" type="ORF">C4K68_21265</name>
</gene>
<keyword evidence="2" id="KW-0732">Signal</keyword>
<evidence type="ECO:0000313" key="4">
    <source>
        <dbReference type="EMBL" id="PPC75174.1"/>
    </source>
</evidence>
<dbReference type="Gene3D" id="3.40.50.2300">
    <property type="match status" value="2"/>
</dbReference>
<comment type="similarity">
    <text evidence="1">Belongs to the leucine-binding protein family.</text>
</comment>
<sequence>MPKQSYVSNPSRFSTVSQRLLPGLCGAALVLAGSSLLSTAVAAEPVKLGMITTLSTKGGYLGEDMRDGFKLAVEQGKGSLGGIPVELLVDDDAGDPQKGKQIAERMIKSDKVDMMTGIMFSNVAMAVVPSVLKDGLFFVGANAAPAPFAGKMCNPNYFNVAYQNDNMHEAMGEYLTQQGYKSVFLIAPNYPAGKDALTGFKRFYKGEVKQEVYTKLDQSDYAALISQIRADKPDAVFYFLPGGLGVNFLKQYDQAGMKSEVKIFGPGFSFDRRLLGAVGAAAEGVMNSSEWNDDLPAAGNAEFVQAFHTAYGRYPTLYAAQAYDAANLIGSALKQVDGKLDDKDAVRKALMAADFSSVRGSFRFNTNHHPIQDIYVRQVIKLDDGSYANKTVSKVFEQHQDAYVGECKL</sequence>
<organism evidence="4 5">
    <name type="scientific">Proteobacteria bacterium 228</name>
    <dbReference type="NCBI Taxonomy" id="2083153"/>
    <lineage>
        <taxon>Bacteria</taxon>
        <taxon>Pseudomonadati</taxon>
        <taxon>Pseudomonadota</taxon>
    </lineage>
</organism>
<protein>
    <submittedName>
        <fullName evidence="4">ABC transporter substrate-binding protein</fullName>
    </submittedName>
</protein>
<proteinExistence type="inferred from homology"/>
<dbReference type="Proteomes" id="UP000238196">
    <property type="component" value="Unassembled WGS sequence"/>
</dbReference>
<dbReference type="OrthoDB" id="9783240at2"/>
<evidence type="ECO:0000259" key="3">
    <source>
        <dbReference type="Pfam" id="PF13458"/>
    </source>
</evidence>
<dbReference type="Pfam" id="PF13458">
    <property type="entry name" value="Peripla_BP_6"/>
    <property type="match status" value="1"/>
</dbReference>
<evidence type="ECO:0000256" key="2">
    <source>
        <dbReference type="ARBA" id="ARBA00022729"/>
    </source>
</evidence>
<dbReference type="PANTHER" id="PTHR30483:SF6">
    <property type="entry name" value="PERIPLASMIC BINDING PROTEIN OF ABC TRANSPORTER FOR NATURAL AMINO ACIDS"/>
    <property type="match status" value="1"/>
</dbReference>
<dbReference type="InterPro" id="IPR051010">
    <property type="entry name" value="BCAA_transport"/>
</dbReference>
<dbReference type="SUPFAM" id="SSF53822">
    <property type="entry name" value="Periplasmic binding protein-like I"/>
    <property type="match status" value="1"/>
</dbReference>
<feature type="domain" description="Leucine-binding protein" evidence="3">
    <location>
        <begin position="45"/>
        <end position="380"/>
    </location>
</feature>
<dbReference type="InterPro" id="IPR028082">
    <property type="entry name" value="Peripla_BP_I"/>
</dbReference>
<comment type="caution">
    <text evidence="4">The sequence shown here is derived from an EMBL/GenBank/DDBJ whole genome shotgun (WGS) entry which is preliminary data.</text>
</comment>
<dbReference type="InterPro" id="IPR028081">
    <property type="entry name" value="Leu-bd"/>
</dbReference>
<evidence type="ECO:0000256" key="1">
    <source>
        <dbReference type="ARBA" id="ARBA00010062"/>
    </source>
</evidence>
<accession>A0A2S5KK20</accession>
<name>A0A2S5KK20_9PROT</name>